<reference evidence="8 9" key="1">
    <citation type="journal article" date="2010" name="Stand. Genomic Sci.">
        <title>Complete genome sequence of Haliangium ochraceum type strain (SMP-2).</title>
        <authorList>
            <consortium name="US DOE Joint Genome Institute (JGI-PGF)"/>
            <person name="Ivanova N."/>
            <person name="Daum C."/>
            <person name="Lang E."/>
            <person name="Abt B."/>
            <person name="Kopitz M."/>
            <person name="Saunders E."/>
            <person name="Lapidus A."/>
            <person name="Lucas S."/>
            <person name="Glavina Del Rio T."/>
            <person name="Nolan M."/>
            <person name="Tice H."/>
            <person name="Copeland A."/>
            <person name="Cheng J.F."/>
            <person name="Chen F."/>
            <person name="Bruce D."/>
            <person name="Goodwin L."/>
            <person name="Pitluck S."/>
            <person name="Mavromatis K."/>
            <person name="Pati A."/>
            <person name="Mikhailova N."/>
            <person name="Chen A."/>
            <person name="Palaniappan K."/>
            <person name="Land M."/>
            <person name="Hauser L."/>
            <person name="Chang Y.J."/>
            <person name="Jeffries C.D."/>
            <person name="Detter J.C."/>
            <person name="Brettin T."/>
            <person name="Rohde M."/>
            <person name="Goker M."/>
            <person name="Bristow J."/>
            <person name="Markowitz V."/>
            <person name="Eisen J.A."/>
            <person name="Hugenholtz P."/>
            <person name="Kyrpides N.C."/>
            <person name="Klenk H.P."/>
        </authorList>
    </citation>
    <scope>NUCLEOTIDE SEQUENCE [LARGE SCALE GENOMIC DNA]</scope>
    <source>
        <strain evidence="9">DSM 14365 / CIP 107738 / JCM 11303 / AJ 13395 / SMP-2</strain>
    </source>
</reference>
<evidence type="ECO:0000313" key="9">
    <source>
        <dbReference type="Proteomes" id="UP000001880"/>
    </source>
</evidence>
<dbReference type="InterPro" id="IPR001128">
    <property type="entry name" value="Cyt_P450"/>
</dbReference>
<evidence type="ECO:0000256" key="1">
    <source>
        <dbReference type="ARBA" id="ARBA00010617"/>
    </source>
</evidence>
<dbReference type="InterPro" id="IPR036396">
    <property type="entry name" value="Cyt_P450_sf"/>
</dbReference>
<dbReference type="RefSeq" id="WP_012825335.1">
    <property type="nucleotide sequence ID" value="NC_013440.1"/>
</dbReference>
<evidence type="ECO:0000256" key="3">
    <source>
        <dbReference type="ARBA" id="ARBA00022723"/>
    </source>
</evidence>
<evidence type="ECO:0000256" key="2">
    <source>
        <dbReference type="ARBA" id="ARBA00022617"/>
    </source>
</evidence>
<keyword evidence="2 7" id="KW-0349">Heme</keyword>
<dbReference type="SUPFAM" id="SSF48264">
    <property type="entry name" value="Cytochrome P450"/>
    <property type="match status" value="1"/>
</dbReference>
<dbReference type="CDD" id="cd20625">
    <property type="entry name" value="CYP164-like"/>
    <property type="match status" value="1"/>
</dbReference>
<dbReference type="OrthoDB" id="4511384at2"/>
<dbReference type="Proteomes" id="UP000001880">
    <property type="component" value="Chromosome"/>
</dbReference>
<dbReference type="GO" id="GO:0020037">
    <property type="term" value="F:heme binding"/>
    <property type="evidence" value="ECO:0007669"/>
    <property type="project" value="InterPro"/>
</dbReference>
<dbReference type="eggNOG" id="COG2124">
    <property type="taxonomic scope" value="Bacteria"/>
</dbReference>
<evidence type="ECO:0000313" key="8">
    <source>
        <dbReference type="EMBL" id="ACY12708.1"/>
    </source>
</evidence>
<keyword evidence="4 7" id="KW-0560">Oxidoreductase</keyword>
<dbReference type="GO" id="GO:0016705">
    <property type="term" value="F:oxidoreductase activity, acting on paired donors, with incorporation or reduction of molecular oxygen"/>
    <property type="evidence" value="ECO:0007669"/>
    <property type="project" value="InterPro"/>
</dbReference>
<dbReference type="Pfam" id="PF00067">
    <property type="entry name" value="p450"/>
    <property type="match status" value="1"/>
</dbReference>
<dbReference type="EMBL" id="CP001804">
    <property type="protein sequence ID" value="ACY12708.1"/>
    <property type="molecule type" value="Genomic_DNA"/>
</dbReference>
<dbReference type="PANTHER" id="PTHR46696:SF1">
    <property type="entry name" value="CYTOCHROME P450 YJIB-RELATED"/>
    <property type="match status" value="1"/>
</dbReference>
<sequence>MTDSRDAAKPATSAAGAPIFNPLDPAFLRNPYPVYRGLQDQAPVLLTPLGVYVVTRYQDVQQVLRGPGMHHRFEDMARRRVGDKAKTSPAFRSLGQWILTGNPPDHTRIRGLMVKAFSAARVESMRPRVQQLVDDLIDQMLAAADSAAPRADLVGALARPLPVTVICELLGIPREDWPRFTGDSYLPRFLVEPRPLSPSELDAVDSVVSEIGEYLGALCDSRRAAPQDDLISALVQASEGDDGKLTHEELVANLIMLFFAGHETTVNLIGNGMLALLGHPAERDKLIADSSLIPNAIDEMLRYDNSVQLAGVRCNEAAVTLSGVEVPAGSQLIPIIGAANHDPRAFDEPERFDVSRSFANKPVSFGGGIHFCLGAQLARLEASIAVETLLRRLPDLRLAEGYEPAYFPSFVLRGLRSLEIAWS</sequence>
<accession>D0LGG2</accession>
<dbReference type="STRING" id="502025.Hoch_0067"/>
<keyword evidence="5 7" id="KW-0408">Iron</keyword>
<evidence type="ECO:0000256" key="5">
    <source>
        <dbReference type="ARBA" id="ARBA00023004"/>
    </source>
</evidence>
<gene>
    <name evidence="8" type="ordered locus">Hoch_0067</name>
</gene>
<dbReference type="Gene3D" id="1.10.630.10">
    <property type="entry name" value="Cytochrome P450"/>
    <property type="match status" value="1"/>
</dbReference>
<keyword evidence="9" id="KW-1185">Reference proteome</keyword>
<dbReference type="HOGENOM" id="CLU_033716_1_0_7"/>
<keyword evidence="3 7" id="KW-0479">Metal-binding</keyword>
<dbReference type="PANTHER" id="PTHR46696">
    <property type="entry name" value="P450, PUTATIVE (EUROFUNG)-RELATED"/>
    <property type="match status" value="1"/>
</dbReference>
<dbReference type="InterPro" id="IPR002397">
    <property type="entry name" value="Cyt_P450_B"/>
</dbReference>
<evidence type="ECO:0000256" key="4">
    <source>
        <dbReference type="ARBA" id="ARBA00023002"/>
    </source>
</evidence>
<dbReference type="GO" id="GO:0005506">
    <property type="term" value="F:iron ion binding"/>
    <property type="evidence" value="ECO:0007669"/>
    <property type="project" value="InterPro"/>
</dbReference>
<dbReference type="KEGG" id="hoh:Hoch_0067"/>
<dbReference type="AlphaFoldDB" id="D0LGG2"/>
<evidence type="ECO:0000256" key="6">
    <source>
        <dbReference type="ARBA" id="ARBA00023033"/>
    </source>
</evidence>
<dbReference type="PRINTS" id="PR00359">
    <property type="entry name" value="BP450"/>
</dbReference>
<dbReference type="GO" id="GO:0004497">
    <property type="term" value="F:monooxygenase activity"/>
    <property type="evidence" value="ECO:0007669"/>
    <property type="project" value="UniProtKB-KW"/>
</dbReference>
<organism evidence="8 9">
    <name type="scientific">Haliangium ochraceum (strain DSM 14365 / JCM 11303 / SMP-2)</name>
    <dbReference type="NCBI Taxonomy" id="502025"/>
    <lineage>
        <taxon>Bacteria</taxon>
        <taxon>Pseudomonadati</taxon>
        <taxon>Myxococcota</taxon>
        <taxon>Polyangia</taxon>
        <taxon>Haliangiales</taxon>
        <taxon>Kofleriaceae</taxon>
        <taxon>Haliangium</taxon>
    </lineage>
</organism>
<evidence type="ECO:0000256" key="7">
    <source>
        <dbReference type="RuleBase" id="RU000461"/>
    </source>
</evidence>
<proteinExistence type="inferred from homology"/>
<protein>
    <submittedName>
        <fullName evidence="8">Cytochrome P450</fullName>
    </submittedName>
</protein>
<name>D0LGG2_HALO1</name>
<dbReference type="PROSITE" id="PS00086">
    <property type="entry name" value="CYTOCHROME_P450"/>
    <property type="match status" value="1"/>
</dbReference>
<dbReference type="FunFam" id="1.10.630.10:FF:000018">
    <property type="entry name" value="Cytochrome P450 monooxygenase"/>
    <property type="match status" value="1"/>
</dbReference>
<keyword evidence="6 7" id="KW-0503">Monooxygenase</keyword>
<comment type="similarity">
    <text evidence="1 7">Belongs to the cytochrome P450 family.</text>
</comment>
<dbReference type="InterPro" id="IPR017972">
    <property type="entry name" value="Cyt_P450_CS"/>
</dbReference>